<name>A0A7C9CZU3_OPUST</name>
<reference evidence="2" key="2">
    <citation type="submission" date="2020-07" db="EMBL/GenBank/DDBJ databases">
        <authorList>
            <person name="Vera ALvarez R."/>
            <person name="Arias-Moreno D.M."/>
            <person name="Jimenez-Jacinto V."/>
            <person name="Jimenez-Bremont J.F."/>
            <person name="Swaminathan K."/>
            <person name="Moose S.P."/>
            <person name="Guerrero-Gonzalez M.L."/>
            <person name="Marino-Ramirez L."/>
            <person name="Landsman D."/>
            <person name="Rodriguez-Kessler M."/>
            <person name="Delgado-Sanchez P."/>
        </authorList>
    </citation>
    <scope>NUCLEOTIDE SEQUENCE</scope>
    <source>
        <tissue evidence="2">Cladode</tissue>
    </source>
</reference>
<reference evidence="2" key="1">
    <citation type="journal article" date="2013" name="J. Plant Res.">
        <title>Effect of fungi and light on seed germination of three Opuntia species from semiarid lands of central Mexico.</title>
        <authorList>
            <person name="Delgado-Sanchez P."/>
            <person name="Jimenez-Bremont J.F."/>
            <person name="Guerrero-Gonzalez Mde L."/>
            <person name="Flores J."/>
        </authorList>
    </citation>
    <scope>NUCLEOTIDE SEQUENCE</scope>
    <source>
        <tissue evidence="2">Cladode</tissue>
    </source>
</reference>
<dbReference type="AlphaFoldDB" id="A0A7C9CZU3"/>
<accession>A0A7C9CZU3</accession>
<evidence type="ECO:0000313" key="2">
    <source>
        <dbReference type="EMBL" id="MBA4629687.1"/>
    </source>
</evidence>
<protein>
    <submittedName>
        <fullName evidence="2">Uncharacterized protein</fullName>
    </submittedName>
</protein>
<dbReference type="EMBL" id="GISG01070497">
    <property type="protein sequence ID" value="MBA4629687.1"/>
    <property type="molecule type" value="Transcribed_RNA"/>
</dbReference>
<sequence>MFMLIEEMEMRYRIWREEGWREREGGREERERKGKRERETGEMISLAAREASIQSNEAASIANLFSLSLSPPNPFTFFLNDNYYSYIHFCQFKNESFFFPKNC</sequence>
<feature type="region of interest" description="Disordered" evidence="1">
    <location>
        <begin position="21"/>
        <end position="41"/>
    </location>
</feature>
<proteinExistence type="predicted"/>
<evidence type="ECO:0000256" key="1">
    <source>
        <dbReference type="SAM" id="MobiDB-lite"/>
    </source>
</evidence>
<organism evidence="2">
    <name type="scientific">Opuntia streptacantha</name>
    <name type="common">Prickly pear cactus</name>
    <name type="synonym">Opuntia cardona</name>
    <dbReference type="NCBI Taxonomy" id="393608"/>
    <lineage>
        <taxon>Eukaryota</taxon>
        <taxon>Viridiplantae</taxon>
        <taxon>Streptophyta</taxon>
        <taxon>Embryophyta</taxon>
        <taxon>Tracheophyta</taxon>
        <taxon>Spermatophyta</taxon>
        <taxon>Magnoliopsida</taxon>
        <taxon>eudicotyledons</taxon>
        <taxon>Gunneridae</taxon>
        <taxon>Pentapetalae</taxon>
        <taxon>Caryophyllales</taxon>
        <taxon>Cactineae</taxon>
        <taxon>Cactaceae</taxon>
        <taxon>Opuntioideae</taxon>
        <taxon>Opuntia</taxon>
    </lineage>
</organism>